<evidence type="ECO:0000313" key="1">
    <source>
        <dbReference type="EMBL" id="RDI51501.1"/>
    </source>
</evidence>
<dbReference type="RefSeq" id="WP_147282489.1">
    <property type="nucleotide sequence ID" value="NZ_QQBB01000017.1"/>
</dbReference>
<reference evidence="1 2" key="1">
    <citation type="submission" date="2018-07" db="EMBL/GenBank/DDBJ databases">
        <title>Genomic Encyclopedia of Type Strains, Phase IV (KMG-IV): sequencing the most valuable type-strain genomes for metagenomic binning, comparative biology and taxonomic classification.</title>
        <authorList>
            <person name="Goeker M."/>
        </authorList>
    </citation>
    <scope>NUCLEOTIDE SEQUENCE [LARGE SCALE GENOMIC DNA]</scope>
    <source>
        <strain evidence="1 2">DSM 14364</strain>
    </source>
</reference>
<dbReference type="Proteomes" id="UP000254925">
    <property type="component" value="Unassembled WGS sequence"/>
</dbReference>
<comment type="caution">
    <text evidence="1">The sequence shown here is derived from an EMBL/GenBank/DDBJ whole genome shotgun (WGS) entry which is preliminary data.</text>
</comment>
<keyword evidence="2" id="KW-1185">Reference proteome</keyword>
<dbReference type="EMBL" id="QQBB01000017">
    <property type="protein sequence ID" value="RDI51501.1"/>
    <property type="molecule type" value="Genomic_DNA"/>
</dbReference>
<evidence type="ECO:0000313" key="2">
    <source>
        <dbReference type="Proteomes" id="UP000254925"/>
    </source>
</evidence>
<proteinExistence type="predicted"/>
<sequence length="292" mass="32609">MKNGFRVLAICASVAATGPVIVYPATAQSKKPQAPGGISAEPKGCSRIPEVYAYVNESNIDLANALSRLDLQKQELEKTDEFEKRKRDAWANISVPMGNIGNRRFHDFFAPIKKTWFKYDVDKEQFWHKPNVGESFLGGGSDTNVFGNGYIASSHITYELKWKPLGTYEGSNAFGNKTTVHVADVQQFALDLPEIYSVDDMGKPKQSFAIPMPRAKLGGSLDDIGVLILGDLRKHGYARITDRQEPTLQLPLDKRMTKHVFFVSPVCAYLYNIKTQTVLAEIPRFGRGWGEF</sequence>
<gene>
    <name evidence="1" type="ORF">DES45_11731</name>
</gene>
<protein>
    <submittedName>
        <fullName evidence="1">Uncharacterized protein</fullName>
    </submittedName>
</protein>
<dbReference type="AlphaFoldDB" id="A0A370H5Z3"/>
<name>A0A370H5Z3_9HYPH</name>
<organism evidence="1 2">
    <name type="scientific">Microvirga subterranea</name>
    <dbReference type="NCBI Taxonomy" id="186651"/>
    <lineage>
        <taxon>Bacteria</taxon>
        <taxon>Pseudomonadati</taxon>
        <taxon>Pseudomonadota</taxon>
        <taxon>Alphaproteobacteria</taxon>
        <taxon>Hyphomicrobiales</taxon>
        <taxon>Methylobacteriaceae</taxon>
        <taxon>Microvirga</taxon>
    </lineage>
</organism>
<accession>A0A370H5Z3</accession>